<organism evidence="1 2">
    <name type="scientific">Thioclava indica</name>
    <dbReference type="NCBI Taxonomy" id="1353528"/>
    <lineage>
        <taxon>Bacteria</taxon>
        <taxon>Pseudomonadati</taxon>
        <taxon>Pseudomonadota</taxon>
        <taxon>Alphaproteobacteria</taxon>
        <taxon>Rhodobacterales</taxon>
        <taxon>Paracoccaceae</taxon>
        <taxon>Thioclava</taxon>
    </lineage>
</organism>
<dbReference type="AlphaFoldDB" id="A0A074JRI0"/>
<dbReference type="EMBL" id="AUNB01000036">
    <property type="protein sequence ID" value="KEO58243.1"/>
    <property type="molecule type" value="Genomic_DNA"/>
</dbReference>
<accession>A0A074JRI0</accession>
<dbReference type="Proteomes" id="UP000027471">
    <property type="component" value="Unassembled WGS sequence"/>
</dbReference>
<gene>
    <name evidence="1" type="ORF">DT23_16715</name>
</gene>
<proteinExistence type="predicted"/>
<keyword evidence="2" id="KW-1185">Reference proteome</keyword>
<protein>
    <submittedName>
        <fullName evidence="1">Uncharacterized protein</fullName>
    </submittedName>
</protein>
<comment type="caution">
    <text evidence="1">The sequence shown here is derived from an EMBL/GenBank/DDBJ whole genome shotgun (WGS) entry which is preliminary data.</text>
</comment>
<evidence type="ECO:0000313" key="2">
    <source>
        <dbReference type="Proteomes" id="UP000027471"/>
    </source>
</evidence>
<evidence type="ECO:0000313" key="1">
    <source>
        <dbReference type="EMBL" id="KEO58243.1"/>
    </source>
</evidence>
<sequence length="34" mass="3820">MVSALLIFPLLAIIWLMACDQTYQITDQPPQEVG</sequence>
<name>A0A074JRI0_9RHOB</name>
<reference evidence="1" key="1">
    <citation type="journal article" date="2015" name="Antonie Van Leeuwenhoek">
        <title>Thioclava indica sp. nov., isolated from surface seawater of the Indian Ocean.</title>
        <authorList>
            <person name="Liu Y."/>
            <person name="Lai Q."/>
            <person name="Du J."/>
            <person name="Xu H."/>
            <person name="Jiang L."/>
            <person name="Shao Z."/>
        </authorList>
    </citation>
    <scope>NUCLEOTIDE SEQUENCE [LARGE SCALE GENOMIC DNA]</scope>
    <source>
        <strain evidence="1">DT23-4</strain>
    </source>
</reference>